<name>A0A5C5ZVR1_9BACT</name>
<dbReference type="RefSeq" id="WP_146523569.1">
    <property type="nucleotide sequence ID" value="NZ_CP151726.1"/>
</dbReference>
<dbReference type="SUPFAM" id="SSF53163">
    <property type="entry name" value="HybD-like"/>
    <property type="match status" value="1"/>
</dbReference>
<evidence type="ECO:0000313" key="2">
    <source>
        <dbReference type="Proteomes" id="UP000320176"/>
    </source>
</evidence>
<organism evidence="1 2">
    <name type="scientific">Stieleria varia</name>
    <dbReference type="NCBI Taxonomy" id="2528005"/>
    <lineage>
        <taxon>Bacteria</taxon>
        <taxon>Pseudomonadati</taxon>
        <taxon>Planctomycetota</taxon>
        <taxon>Planctomycetia</taxon>
        <taxon>Pirellulales</taxon>
        <taxon>Pirellulaceae</taxon>
        <taxon>Stieleria</taxon>
    </lineage>
</organism>
<dbReference type="AlphaFoldDB" id="A0A5C5ZVR1"/>
<reference evidence="1 2" key="1">
    <citation type="submission" date="2019-02" db="EMBL/GenBank/DDBJ databases">
        <title>Deep-cultivation of Planctomycetes and their phenomic and genomic characterization uncovers novel biology.</title>
        <authorList>
            <person name="Wiegand S."/>
            <person name="Jogler M."/>
            <person name="Boedeker C."/>
            <person name="Pinto D."/>
            <person name="Vollmers J."/>
            <person name="Rivas-Marin E."/>
            <person name="Kohn T."/>
            <person name="Peeters S.H."/>
            <person name="Heuer A."/>
            <person name="Rast P."/>
            <person name="Oberbeckmann S."/>
            <person name="Bunk B."/>
            <person name="Jeske O."/>
            <person name="Meyerdierks A."/>
            <person name="Storesund J.E."/>
            <person name="Kallscheuer N."/>
            <person name="Luecker S."/>
            <person name="Lage O.M."/>
            <person name="Pohl T."/>
            <person name="Merkel B.J."/>
            <person name="Hornburger P."/>
            <person name="Mueller R.-W."/>
            <person name="Bruemmer F."/>
            <person name="Labrenz M."/>
            <person name="Spormann A.M."/>
            <person name="Op Den Camp H."/>
            <person name="Overmann J."/>
            <person name="Amann R."/>
            <person name="Jetten M.S.M."/>
            <person name="Mascher T."/>
            <person name="Medema M.H."/>
            <person name="Devos D.P."/>
            <person name="Kaster A.-K."/>
            <person name="Ovreas L."/>
            <person name="Rohde M."/>
            <person name="Galperin M.Y."/>
            <person name="Jogler C."/>
        </authorList>
    </citation>
    <scope>NUCLEOTIDE SEQUENCE [LARGE SCALE GENOMIC DNA]</scope>
    <source>
        <strain evidence="1 2">Pla52n</strain>
    </source>
</reference>
<accession>A0A5C5ZVR1</accession>
<dbReference type="InterPro" id="IPR023430">
    <property type="entry name" value="Pept_HybD-like_dom_sf"/>
</dbReference>
<dbReference type="Gene3D" id="3.40.50.1450">
    <property type="entry name" value="HybD-like"/>
    <property type="match status" value="1"/>
</dbReference>
<keyword evidence="2" id="KW-1185">Reference proteome</keyword>
<protein>
    <recommendedName>
        <fullName evidence="3">Hydrogenase maturation protease</fullName>
    </recommendedName>
</protein>
<gene>
    <name evidence="1" type="ORF">Pla52n_66820</name>
</gene>
<sequence length="162" mass="17697">MVRDKHTLIIGIGSPHGDDQIGWLAIDELLLHGELPCRAIKVSNPLQCLDHLDRAERVLIIDAAVGMDVCVLSMRYDASSQWDDCATINTKDPRGTHDLGLPSVLELALNLGHRVDHVEIWLVRGSQFQPLSAVSEAALAGTHECVQRIVQEVADARNILGA</sequence>
<dbReference type="OrthoDB" id="9808862at2"/>
<evidence type="ECO:0000313" key="1">
    <source>
        <dbReference type="EMBL" id="TWT91270.1"/>
    </source>
</evidence>
<dbReference type="Proteomes" id="UP000320176">
    <property type="component" value="Unassembled WGS sequence"/>
</dbReference>
<dbReference type="EMBL" id="SJPN01000018">
    <property type="protein sequence ID" value="TWT91270.1"/>
    <property type="molecule type" value="Genomic_DNA"/>
</dbReference>
<comment type="caution">
    <text evidence="1">The sequence shown here is derived from an EMBL/GenBank/DDBJ whole genome shotgun (WGS) entry which is preliminary data.</text>
</comment>
<evidence type="ECO:0008006" key="3">
    <source>
        <dbReference type="Google" id="ProtNLM"/>
    </source>
</evidence>
<proteinExistence type="predicted"/>